<dbReference type="Proteomes" id="UP000275385">
    <property type="component" value="Unassembled WGS sequence"/>
</dbReference>
<dbReference type="PROSITE" id="PS50157">
    <property type="entry name" value="ZINC_FINGER_C2H2_2"/>
    <property type="match status" value="2"/>
</dbReference>
<feature type="compositionally biased region" description="Low complexity" evidence="6">
    <location>
        <begin position="47"/>
        <end position="65"/>
    </location>
</feature>
<evidence type="ECO:0000256" key="4">
    <source>
        <dbReference type="ARBA" id="ARBA00022833"/>
    </source>
</evidence>
<evidence type="ECO:0000256" key="5">
    <source>
        <dbReference type="PROSITE-ProRule" id="PRU00042"/>
    </source>
</evidence>
<dbReference type="Gene3D" id="3.30.160.60">
    <property type="entry name" value="Classic Zinc Finger"/>
    <property type="match status" value="2"/>
</dbReference>
<dbReference type="Pfam" id="PF00096">
    <property type="entry name" value="zf-C2H2"/>
    <property type="match status" value="2"/>
</dbReference>
<dbReference type="InterPro" id="IPR036236">
    <property type="entry name" value="Znf_C2H2_sf"/>
</dbReference>
<proteinExistence type="predicted"/>
<evidence type="ECO:0000256" key="3">
    <source>
        <dbReference type="ARBA" id="ARBA00022771"/>
    </source>
</evidence>
<dbReference type="GO" id="GO:0000981">
    <property type="term" value="F:DNA-binding transcription factor activity, RNA polymerase II-specific"/>
    <property type="evidence" value="ECO:0007669"/>
    <property type="project" value="TreeGrafter"/>
</dbReference>
<gene>
    <name evidence="8" type="ORF">DL546_001843</name>
</gene>
<dbReference type="SMART" id="SM00355">
    <property type="entry name" value="ZnF_C2H2"/>
    <property type="match status" value="3"/>
</dbReference>
<keyword evidence="2" id="KW-0677">Repeat</keyword>
<evidence type="ECO:0000256" key="1">
    <source>
        <dbReference type="ARBA" id="ARBA00022723"/>
    </source>
</evidence>
<accession>A0A420Y0N5</accession>
<dbReference type="AlphaFoldDB" id="A0A420Y0N5"/>
<dbReference type="EMBL" id="QVQW01000074">
    <property type="protein sequence ID" value="RKU41446.1"/>
    <property type="molecule type" value="Genomic_DNA"/>
</dbReference>
<feature type="region of interest" description="Disordered" evidence="6">
    <location>
        <begin position="1"/>
        <end position="73"/>
    </location>
</feature>
<evidence type="ECO:0000256" key="2">
    <source>
        <dbReference type="ARBA" id="ARBA00022737"/>
    </source>
</evidence>
<feature type="compositionally biased region" description="Polar residues" evidence="6">
    <location>
        <begin position="35"/>
        <end position="44"/>
    </location>
</feature>
<dbReference type="GO" id="GO:0005634">
    <property type="term" value="C:nucleus"/>
    <property type="evidence" value="ECO:0007669"/>
    <property type="project" value="TreeGrafter"/>
</dbReference>
<evidence type="ECO:0000313" key="9">
    <source>
        <dbReference type="Proteomes" id="UP000275385"/>
    </source>
</evidence>
<dbReference type="OrthoDB" id="654211at2759"/>
<dbReference type="GO" id="GO:0008270">
    <property type="term" value="F:zinc ion binding"/>
    <property type="evidence" value="ECO:0007669"/>
    <property type="project" value="UniProtKB-KW"/>
</dbReference>
<keyword evidence="1" id="KW-0479">Metal-binding</keyword>
<keyword evidence="3 5" id="KW-0863">Zinc-finger</keyword>
<dbReference type="SUPFAM" id="SSF57667">
    <property type="entry name" value="beta-beta-alpha zinc fingers"/>
    <property type="match status" value="1"/>
</dbReference>
<dbReference type="InterPro" id="IPR013087">
    <property type="entry name" value="Znf_C2H2_type"/>
</dbReference>
<keyword evidence="9" id="KW-1185">Reference proteome</keyword>
<organism evidence="8 9">
    <name type="scientific">Coniochaeta pulveracea</name>
    <dbReference type="NCBI Taxonomy" id="177199"/>
    <lineage>
        <taxon>Eukaryota</taxon>
        <taxon>Fungi</taxon>
        <taxon>Dikarya</taxon>
        <taxon>Ascomycota</taxon>
        <taxon>Pezizomycotina</taxon>
        <taxon>Sordariomycetes</taxon>
        <taxon>Sordariomycetidae</taxon>
        <taxon>Coniochaetales</taxon>
        <taxon>Coniochaetaceae</taxon>
        <taxon>Coniochaeta</taxon>
    </lineage>
</organism>
<dbReference type="PROSITE" id="PS00028">
    <property type="entry name" value="ZINC_FINGER_C2H2_1"/>
    <property type="match status" value="2"/>
</dbReference>
<keyword evidence="4" id="KW-0862">Zinc</keyword>
<sequence>MTSYHEHPGDTGYLPRPHYPGADQGYDDEMAMDMSTLSMDTEPQNVAGAGQESSSGSAQAANENNPRPGEDHYQCSTCGKFFDRQHKLTKHEKTHQPAIRCPADASCPKETAEQRDMNRHLWVEHRKYARRHGIEDPGDRCPRCDKSFTRRDNLLKHLRGRCHST</sequence>
<evidence type="ECO:0000313" key="8">
    <source>
        <dbReference type="EMBL" id="RKU41446.1"/>
    </source>
</evidence>
<evidence type="ECO:0000256" key="6">
    <source>
        <dbReference type="SAM" id="MobiDB-lite"/>
    </source>
</evidence>
<dbReference type="PANTHER" id="PTHR24409:SF295">
    <property type="entry name" value="AZ2-RELATED"/>
    <property type="match status" value="1"/>
</dbReference>
<name>A0A420Y0N5_9PEZI</name>
<protein>
    <recommendedName>
        <fullName evidence="7">C2H2-type domain-containing protein</fullName>
    </recommendedName>
</protein>
<dbReference type="PANTHER" id="PTHR24409">
    <property type="entry name" value="ZINC FINGER PROTEIN 142"/>
    <property type="match status" value="1"/>
</dbReference>
<dbReference type="STRING" id="177199.A0A420Y0N5"/>
<feature type="domain" description="C2H2-type" evidence="7">
    <location>
        <begin position="139"/>
        <end position="165"/>
    </location>
</feature>
<comment type="caution">
    <text evidence="8">The sequence shown here is derived from an EMBL/GenBank/DDBJ whole genome shotgun (WGS) entry which is preliminary data.</text>
</comment>
<feature type="domain" description="C2H2-type" evidence="7">
    <location>
        <begin position="73"/>
        <end position="95"/>
    </location>
</feature>
<evidence type="ECO:0000259" key="7">
    <source>
        <dbReference type="PROSITE" id="PS50157"/>
    </source>
</evidence>
<reference evidence="8 9" key="1">
    <citation type="submission" date="2018-08" db="EMBL/GenBank/DDBJ databases">
        <title>Draft genome of the lignicolous fungus Coniochaeta pulveracea.</title>
        <authorList>
            <person name="Borstlap C.J."/>
            <person name="De Witt R.N."/>
            <person name="Botha A."/>
            <person name="Volschenk H."/>
        </authorList>
    </citation>
    <scope>NUCLEOTIDE SEQUENCE [LARGE SCALE GENOMIC DNA]</scope>
    <source>
        <strain evidence="8 9">CAB683</strain>
    </source>
</reference>
<dbReference type="GO" id="GO:0000977">
    <property type="term" value="F:RNA polymerase II transcription regulatory region sequence-specific DNA binding"/>
    <property type="evidence" value="ECO:0007669"/>
    <property type="project" value="TreeGrafter"/>
</dbReference>